<evidence type="ECO:0000256" key="3">
    <source>
        <dbReference type="ARBA" id="ARBA00022763"/>
    </source>
</evidence>
<sequence length="139" mass="16062">MSGIRAVNTKPELVIRSALHAMGFRFRLHAKELPGRPDLVFPKYRAAVFVHGCFWHGHDCSLFRLPGTRQEFWQQKIGRNQARDAEVRLRLSGMGWRQLAIWECAFRGPGQIGLQETVRRAADWIRSDSNLYEIRSETA</sequence>
<proteinExistence type="inferred from homology"/>
<comment type="caution">
    <text evidence="7">The sequence shown here is derived from an EMBL/GenBank/DDBJ whole genome shotgun (WGS) entry which is preliminary data.</text>
</comment>
<evidence type="ECO:0000256" key="4">
    <source>
        <dbReference type="ARBA" id="ARBA00022801"/>
    </source>
</evidence>
<keyword evidence="2 6" id="KW-0255">Endonuclease</keyword>
<gene>
    <name evidence="7" type="ORF">NGM99_17140</name>
</gene>
<evidence type="ECO:0000256" key="5">
    <source>
        <dbReference type="ARBA" id="ARBA00023204"/>
    </source>
</evidence>
<evidence type="ECO:0000256" key="1">
    <source>
        <dbReference type="ARBA" id="ARBA00022722"/>
    </source>
</evidence>
<dbReference type="Gene3D" id="3.40.960.10">
    <property type="entry name" value="VSR Endonuclease"/>
    <property type="match status" value="1"/>
</dbReference>
<dbReference type="PIRSF" id="PIRSF018267">
    <property type="entry name" value="VSR_endonuc"/>
    <property type="match status" value="1"/>
</dbReference>
<dbReference type="Proteomes" id="UP001205906">
    <property type="component" value="Unassembled WGS sequence"/>
</dbReference>
<keyword evidence="3 6" id="KW-0227">DNA damage</keyword>
<evidence type="ECO:0000313" key="7">
    <source>
        <dbReference type="EMBL" id="MCO6051512.1"/>
    </source>
</evidence>
<comment type="function">
    <text evidence="6">May nick specific sequences that contain T:G mispairs resulting from m5C-deamination.</text>
</comment>
<dbReference type="GO" id="GO:0004519">
    <property type="term" value="F:endonuclease activity"/>
    <property type="evidence" value="ECO:0007669"/>
    <property type="project" value="UniProtKB-KW"/>
</dbReference>
<evidence type="ECO:0000313" key="8">
    <source>
        <dbReference type="Proteomes" id="UP001205906"/>
    </source>
</evidence>
<keyword evidence="4 6" id="KW-0378">Hydrolase</keyword>
<evidence type="ECO:0000256" key="2">
    <source>
        <dbReference type="ARBA" id="ARBA00022759"/>
    </source>
</evidence>
<keyword evidence="8" id="KW-1185">Reference proteome</keyword>
<dbReference type="EMBL" id="JAMXQS010000008">
    <property type="protein sequence ID" value="MCO6051512.1"/>
    <property type="molecule type" value="Genomic_DNA"/>
</dbReference>
<dbReference type="EC" id="3.1.-.-" evidence="6"/>
<comment type="similarity">
    <text evidence="6">Belongs to the vsr family.</text>
</comment>
<keyword evidence="1 6" id="KW-0540">Nuclease</keyword>
<dbReference type="InterPro" id="IPR011335">
    <property type="entry name" value="Restrct_endonuc-II-like"/>
</dbReference>
<organism evidence="7 8">
    <name type="scientific">Mesorhizobium liriopis</name>
    <dbReference type="NCBI Taxonomy" id="2953882"/>
    <lineage>
        <taxon>Bacteria</taxon>
        <taxon>Pseudomonadati</taxon>
        <taxon>Pseudomonadota</taxon>
        <taxon>Alphaproteobacteria</taxon>
        <taxon>Hyphomicrobiales</taxon>
        <taxon>Phyllobacteriaceae</taxon>
        <taxon>Mesorhizobium</taxon>
    </lineage>
</organism>
<keyword evidence="5 6" id="KW-0234">DNA repair</keyword>
<accession>A0ABT1C9J0</accession>
<reference evidence="7 8" key="1">
    <citation type="submission" date="2022-06" db="EMBL/GenBank/DDBJ databases">
        <title>Mesorhizobium sp. strain RP14 Genome sequencing and assembly.</title>
        <authorList>
            <person name="Kim I."/>
        </authorList>
    </citation>
    <scope>NUCLEOTIDE SEQUENCE [LARGE SCALE GENOMIC DNA]</scope>
    <source>
        <strain evidence="8">RP14(2022)</strain>
    </source>
</reference>
<dbReference type="CDD" id="cd00221">
    <property type="entry name" value="Vsr"/>
    <property type="match status" value="1"/>
</dbReference>
<protein>
    <recommendedName>
        <fullName evidence="6">Very short patch repair endonuclease</fullName>
        <ecNumber evidence="6">3.1.-.-</ecNumber>
    </recommendedName>
</protein>
<name>A0ABT1C9J0_9HYPH</name>
<dbReference type="SUPFAM" id="SSF52980">
    <property type="entry name" value="Restriction endonuclease-like"/>
    <property type="match status" value="1"/>
</dbReference>
<dbReference type="InterPro" id="IPR004603">
    <property type="entry name" value="DNA_mismatch_endonuc_vsr"/>
</dbReference>
<dbReference type="NCBIfam" id="TIGR00632">
    <property type="entry name" value="vsr"/>
    <property type="match status" value="1"/>
</dbReference>
<dbReference type="Pfam" id="PF03852">
    <property type="entry name" value="Vsr"/>
    <property type="match status" value="1"/>
</dbReference>
<evidence type="ECO:0000256" key="6">
    <source>
        <dbReference type="PIRNR" id="PIRNR018267"/>
    </source>
</evidence>